<organism evidence="1 2">
    <name type="scientific">Paenibacillus wenxiniae</name>
    <dbReference type="NCBI Taxonomy" id="1636843"/>
    <lineage>
        <taxon>Bacteria</taxon>
        <taxon>Bacillati</taxon>
        <taxon>Bacillota</taxon>
        <taxon>Bacilli</taxon>
        <taxon>Bacillales</taxon>
        <taxon>Paenibacillaceae</taxon>
        <taxon>Paenibacillus</taxon>
    </lineage>
</organism>
<evidence type="ECO:0008006" key="3">
    <source>
        <dbReference type="Google" id="ProtNLM"/>
    </source>
</evidence>
<reference evidence="2" key="1">
    <citation type="journal article" date="2019" name="Int. J. Syst. Evol. Microbiol.">
        <title>The Global Catalogue of Microorganisms (GCM) 10K type strain sequencing project: providing services to taxonomists for standard genome sequencing and annotation.</title>
        <authorList>
            <consortium name="The Broad Institute Genomics Platform"/>
            <consortium name="The Broad Institute Genome Sequencing Center for Infectious Disease"/>
            <person name="Wu L."/>
            <person name="Ma J."/>
        </authorList>
    </citation>
    <scope>NUCLEOTIDE SEQUENCE [LARGE SCALE GENOMIC DNA]</scope>
    <source>
        <strain evidence="2">CCUG 54950</strain>
    </source>
</reference>
<evidence type="ECO:0000313" key="1">
    <source>
        <dbReference type="EMBL" id="MFD1885908.1"/>
    </source>
</evidence>
<dbReference type="RefSeq" id="WP_347324845.1">
    <property type="nucleotide sequence ID" value="NZ_JBCGUH010000004.1"/>
</dbReference>
<dbReference type="Proteomes" id="UP001597233">
    <property type="component" value="Unassembled WGS sequence"/>
</dbReference>
<keyword evidence="2" id="KW-1185">Reference proteome</keyword>
<gene>
    <name evidence="1" type="ORF">ACFSC9_10250</name>
</gene>
<proteinExistence type="predicted"/>
<accession>A0ABW4RJQ3</accession>
<protein>
    <recommendedName>
        <fullName evidence="3">YqzL-like protein</fullName>
    </recommendedName>
</protein>
<sequence length="53" mass="5884">MDSTKMKFAEVYWTLVQAGRRTEQSIPAELRTAYEAIKAAQLPTTHAGETTAI</sequence>
<evidence type="ECO:0000313" key="2">
    <source>
        <dbReference type="Proteomes" id="UP001597233"/>
    </source>
</evidence>
<dbReference type="EMBL" id="JBHUEH010000014">
    <property type="protein sequence ID" value="MFD1885908.1"/>
    <property type="molecule type" value="Genomic_DNA"/>
</dbReference>
<name>A0ABW4RJQ3_9BACL</name>
<comment type="caution">
    <text evidence="1">The sequence shown here is derived from an EMBL/GenBank/DDBJ whole genome shotgun (WGS) entry which is preliminary data.</text>
</comment>